<dbReference type="AlphaFoldDB" id="C5MBC8"/>
<protein>
    <recommendedName>
        <fullName evidence="3">ATP synthase assembly factor FMC1, mitochondrial</fullName>
    </recommendedName>
</protein>
<dbReference type="STRING" id="294747.C5MBC8"/>
<dbReference type="Pfam" id="PF13233">
    <property type="entry name" value="Complex1_LYR_2"/>
    <property type="match status" value="1"/>
</dbReference>
<proteinExistence type="predicted"/>
<evidence type="ECO:0008006" key="3">
    <source>
        <dbReference type="Google" id="ProtNLM"/>
    </source>
</evidence>
<dbReference type="InterPro" id="IPR039196">
    <property type="entry name" value="Fmc1"/>
</dbReference>
<dbReference type="GO" id="GO:0033615">
    <property type="term" value="P:mitochondrial proton-transporting ATP synthase complex assembly"/>
    <property type="evidence" value="ECO:0007669"/>
    <property type="project" value="InterPro"/>
</dbReference>
<evidence type="ECO:0000313" key="1">
    <source>
        <dbReference type="EMBL" id="EER32945.1"/>
    </source>
</evidence>
<dbReference type="Proteomes" id="UP000002037">
    <property type="component" value="Unassembled WGS sequence"/>
</dbReference>
<dbReference type="HOGENOM" id="CLU_128881_1_0_1"/>
<gene>
    <name evidence="1" type="ORF">CTRG_03370</name>
</gene>
<reference evidence="1 2" key="1">
    <citation type="journal article" date="2009" name="Nature">
        <title>Evolution of pathogenicity and sexual reproduction in eight Candida genomes.</title>
        <authorList>
            <person name="Butler G."/>
            <person name="Rasmussen M.D."/>
            <person name="Lin M.F."/>
            <person name="Santos M.A."/>
            <person name="Sakthikumar S."/>
            <person name="Munro C.A."/>
            <person name="Rheinbay E."/>
            <person name="Grabherr M."/>
            <person name="Forche A."/>
            <person name="Reedy J.L."/>
            <person name="Agrafioti I."/>
            <person name="Arnaud M.B."/>
            <person name="Bates S."/>
            <person name="Brown A.J."/>
            <person name="Brunke S."/>
            <person name="Costanzo M.C."/>
            <person name="Fitzpatrick D.A."/>
            <person name="de Groot P.W."/>
            <person name="Harris D."/>
            <person name="Hoyer L.L."/>
            <person name="Hube B."/>
            <person name="Klis F.M."/>
            <person name="Kodira C."/>
            <person name="Lennard N."/>
            <person name="Logue M.E."/>
            <person name="Martin R."/>
            <person name="Neiman A.M."/>
            <person name="Nikolaou E."/>
            <person name="Quail M.A."/>
            <person name="Quinn J."/>
            <person name="Santos M.C."/>
            <person name="Schmitzberger F.F."/>
            <person name="Sherlock G."/>
            <person name="Shah P."/>
            <person name="Silverstein K.A."/>
            <person name="Skrzypek M.S."/>
            <person name="Soll D."/>
            <person name="Staggs R."/>
            <person name="Stansfield I."/>
            <person name="Stumpf M.P."/>
            <person name="Sudbery P.E."/>
            <person name="Srikantha T."/>
            <person name="Zeng Q."/>
            <person name="Berman J."/>
            <person name="Berriman M."/>
            <person name="Heitman J."/>
            <person name="Gow N.A."/>
            <person name="Lorenz M.C."/>
            <person name="Birren B.W."/>
            <person name="Kellis M."/>
            <person name="Cuomo C.A."/>
        </authorList>
    </citation>
    <scope>NUCLEOTIDE SEQUENCE [LARGE SCALE GENOMIC DNA]</scope>
    <source>
        <strain evidence="2">ATCC MYA-3404 / T1</strain>
    </source>
</reference>
<dbReference type="PANTHER" id="PTHR28015">
    <property type="entry name" value="ATP SYNTHASE ASSEMBLY FACTOR FMC1, MITOCHONDRIAL"/>
    <property type="match status" value="1"/>
</dbReference>
<dbReference type="GO" id="GO:0005759">
    <property type="term" value="C:mitochondrial matrix"/>
    <property type="evidence" value="ECO:0007669"/>
    <property type="project" value="TreeGrafter"/>
</dbReference>
<dbReference type="OrthoDB" id="15893at2759"/>
<dbReference type="GeneID" id="8301964"/>
<evidence type="ECO:0000313" key="2">
    <source>
        <dbReference type="Proteomes" id="UP000002037"/>
    </source>
</evidence>
<dbReference type="RefSeq" id="XP_002549073.1">
    <property type="nucleotide sequence ID" value="XM_002549027.1"/>
</dbReference>
<organism evidence="1 2">
    <name type="scientific">Candida tropicalis (strain ATCC MYA-3404 / T1)</name>
    <name type="common">Yeast</name>
    <dbReference type="NCBI Taxonomy" id="294747"/>
    <lineage>
        <taxon>Eukaryota</taxon>
        <taxon>Fungi</taxon>
        <taxon>Dikarya</taxon>
        <taxon>Ascomycota</taxon>
        <taxon>Saccharomycotina</taxon>
        <taxon>Pichiomycetes</taxon>
        <taxon>Debaryomycetaceae</taxon>
        <taxon>Candida/Lodderomyces clade</taxon>
        <taxon>Candida</taxon>
    </lineage>
</organism>
<name>C5MBC8_CANTT</name>
<dbReference type="KEGG" id="ctp:CTRG_03370"/>
<dbReference type="VEuPathDB" id="FungiDB:CTRG_03370"/>
<dbReference type="PANTHER" id="PTHR28015:SF1">
    <property type="entry name" value="ATP SYNTHASE ASSEMBLY FACTOR FMC1, MITOCHONDRIAL"/>
    <property type="match status" value="1"/>
</dbReference>
<keyword evidence="2" id="KW-1185">Reference proteome</keyword>
<accession>C5MBC8</accession>
<dbReference type="EMBL" id="GG692398">
    <property type="protein sequence ID" value="EER32945.1"/>
    <property type="molecule type" value="Genomic_DNA"/>
</dbReference>
<sequence>MSIFTRSFPSIKQLQKNIAHELLQYENATAKSLAKAELEKTKTYYNYLKRVKLSKGEMNDIKDIDTKLDDLTKKTCQDMVELQDKTSFNGIIDKVANEKLPEEYGQNNLNNVHSYLKNQREYFDLLTRYNPGLLMSQSDNVSKTANRVGLEVPN</sequence>